<reference evidence="1 2" key="1">
    <citation type="submission" date="2023-12" db="EMBL/GenBank/DDBJ databases">
        <title>Novel species of the genus Arcicella isolated from rivers.</title>
        <authorList>
            <person name="Lu H."/>
        </authorList>
    </citation>
    <scope>NUCLEOTIDE SEQUENCE [LARGE SCALE GENOMIC DNA]</scope>
    <source>
        <strain evidence="1 2">LMG 21963</strain>
    </source>
</reference>
<dbReference type="RefSeq" id="WP_323247752.1">
    <property type="nucleotide sequence ID" value="NZ_JAYFUL010000007.1"/>
</dbReference>
<evidence type="ECO:0000313" key="1">
    <source>
        <dbReference type="EMBL" id="MEA5257400.1"/>
    </source>
</evidence>
<keyword evidence="2" id="KW-1185">Reference proteome</keyword>
<name>A0ABU5QK06_9BACT</name>
<evidence type="ECO:0000313" key="2">
    <source>
        <dbReference type="Proteomes" id="UP001304671"/>
    </source>
</evidence>
<gene>
    <name evidence="1" type="ORF">VB264_06370</name>
</gene>
<dbReference type="Proteomes" id="UP001304671">
    <property type="component" value="Unassembled WGS sequence"/>
</dbReference>
<dbReference type="EMBL" id="JAYFUL010000007">
    <property type="protein sequence ID" value="MEA5257400.1"/>
    <property type="molecule type" value="Genomic_DNA"/>
</dbReference>
<protein>
    <submittedName>
        <fullName evidence="1">Uncharacterized protein</fullName>
    </submittedName>
</protein>
<proteinExistence type="predicted"/>
<comment type="caution">
    <text evidence="1">The sequence shown here is derived from an EMBL/GenBank/DDBJ whole genome shotgun (WGS) entry which is preliminary data.</text>
</comment>
<sequence length="173" mass="19640">MKNTLILLFGIFVGSLNLLFNLKPSSIEGQKEERLVPTVKDNSKDESSILNFSYRIYGRDESTQMINGLKDWRTEYPEVGIDIPKGYIIPKAAIEEILKQDSNSVNKIENFGCAFTVVNNRLSILVYGLDKNGNEWKHSDKNKQSFLAVDNFGQCCHTASLVRKNQLKTSLYN</sequence>
<organism evidence="1 2">
    <name type="scientific">Arcicella aquatica</name>
    <dbReference type="NCBI Taxonomy" id="217141"/>
    <lineage>
        <taxon>Bacteria</taxon>
        <taxon>Pseudomonadati</taxon>
        <taxon>Bacteroidota</taxon>
        <taxon>Cytophagia</taxon>
        <taxon>Cytophagales</taxon>
        <taxon>Flectobacillaceae</taxon>
        <taxon>Arcicella</taxon>
    </lineage>
</organism>
<accession>A0ABU5QK06</accession>